<keyword evidence="2" id="KW-1185">Reference proteome</keyword>
<sequence>MIAATPDKFIVAVQELRHIGQMVTQLERLVQNRELRDGSLAVTQPGYWRNRISRLLARPAVSRNTAVQASALLARLDGIAQALKQRE</sequence>
<comment type="caution">
    <text evidence="1">The sequence shown here is derived from an EMBL/GenBank/DDBJ whole genome shotgun (WGS) entry which is preliminary data.</text>
</comment>
<protein>
    <submittedName>
        <fullName evidence="1">Esterase YcpF (UPF0227 family)</fullName>
    </submittedName>
</protein>
<gene>
    <name evidence="1" type="ORF">J2804_005643</name>
</gene>
<evidence type="ECO:0000313" key="2">
    <source>
        <dbReference type="Proteomes" id="UP001264340"/>
    </source>
</evidence>
<accession>A0ABU1LZL8</accession>
<dbReference type="EMBL" id="JAVDRP010000016">
    <property type="protein sequence ID" value="MDR6412208.1"/>
    <property type="molecule type" value="Genomic_DNA"/>
</dbReference>
<proteinExistence type="predicted"/>
<name>A0ABU1LZL8_9BURK</name>
<organism evidence="1 2">
    <name type="scientific">Paraburkholderia terricola</name>
    <dbReference type="NCBI Taxonomy" id="169427"/>
    <lineage>
        <taxon>Bacteria</taxon>
        <taxon>Pseudomonadati</taxon>
        <taxon>Pseudomonadota</taxon>
        <taxon>Betaproteobacteria</taxon>
        <taxon>Burkholderiales</taxon>
        <taxon>Burkholderiaceae</taxon>
        <taxon>Paraburkholderia</taxon>
    </lineage>
</organism>
<dbReference type="Proteomes" id="UP001264340">
    <property type="component" value="Unassembled WGS sequence"/>
</dbReference>
<reference evidence="1 2" key="1">
    <citation type="submission" date="2023-07" db="EMBL/GenBank/DDBJ databases">
        <title>Sorghum-associated microbial communities from plants grown in Nebraska, USA.</title>
        <authorList>
            <person name="Schachtman D."/>
        </authorList>
    </citation>
    <scope>NUCLEOTIDE SEQUENCE [LARGE SCALE GENOMIC DNA]</scope>
    <source>
        <strain evidence="1 2">DS1316</strain>
    </source>
</reference>
<dbReference type="RefSeq" id="WP_310125983.1">
    <property type="nucleotide sequence ID" value="NZ_JAVDRP010000016.1"/>
</dbReference>
<evidence type="ECO:0000313" key="1">
    <source>
        <dbReference type="EMBL" id="MDR6412208.1"/>
    </source>
</evidence>